<dbReference type="Proteomes" id="UP001488838">
    <property type="component" value="Unassembled WGS sequence"/>
</dbReference>
<organism evidence="12 13">
    <name type="scientific">Myodes glareolus</name>
    <name type="common">Bank vole</name>
    <name type="synonym">Clethrionomys glareolus</name>
    <dbReference type="NCBI Taxonomy" id="447135"/>
    <lineage>
        <taxon>Eukaryota</taxon>
        <taxon>Metazoa</taxon>
        <taxon>Chordata</taxon>
        <taxon>Craniata</taxon>
        <taxon>Vertebrata</taxon>
        <taxon>Euteleostomi</taxon>
        <taxon>Mammalia</taxon>
        <taxon>Eutheria</taxon>
        <taxon>Euarchontoglires</taxon>
        <taxon>Glires</taxon>
        <taxon>Rodentia</taxon>
        <taxon>Myomorpha</taxon>
        <taxon>Muroidea</taxon>
        <taxon>Cricetidae</taxon>
        <taxon>Arvicolinae</taxon>
        <taxon>Myodes</taxon>
    </lineage>
</organism>
<dbReference type="Gene3D" id="3.10.360.10">
    <property type="entry name" value="Antimicrobial Peptide, Beta-defensin 2, Chain A"/>
    <property type="match status" value="1"/>
</dbReference>
<dbReference type="GO" id="GO:0045087">
    <property type="term" value="P:innate immune response"/>
    <property type="evidence" value="ECO:0007669"/>
    <property type="project" value="InterPro"/>
</dbReference>
<gene>
    <name evidence="12" type="ORF">U0070_025056</name>
</gene>
<keyword evidence="7 10" id="KW-0211">Defensin</keyword>
<dbReference type="PANTHER" id="PTHR15001:SF5">
    <property type="entry name" value="BETA-DEFENSIN"/>
    <property type="match status" value="1"/>
</dbReference>
<evidence type="ECO:0000256" key="2">
    <source>
        <dbReference type="ARBA" id="ARBA00004613"/>
    </source>
</evidence>
<evidence type="ECO:0000256" key="9">
    <source>
        <dbReference type="ARBA" id="ARBA00023157"/>
    </source>
</evidence>
<dbReference type="AlphaFoldDB" id="A0AAW0HZA8"/>
<evidence type="ECO:0000256" key="5">
    <source>
        <dbReference type="ARBA" id="ARBA00022529"/>
    </source>
</evidence>
<evidence type="ECO:0000256" key="8">
    <source>
        <dbReference type="ARBA" id="ARBA00023022"/>
    </source>
</evidence>
<evidence type="ECO:0000313" key="12">
    <source>
        <dbReference type="EMBL" id="KAK7807424.1"/>
    </source>
</evidence>
<comment type="function">
    <text evidence="1 10">Has antibacterial activity.</text>
</comment>
<evidence type="ECO:0000256" key="6">
    <source>
        <dbReference type="ARBA" id="ARBA00022729"/>
    </source>
</evidence>
<keyword evidence="9" id="KW-1015">Disulfide bond</keyword>
<evidence type="ECO:0000256" key="3">
    <source>
        <dbReference type="ARBA" id="ARBA00007371"/>
    </source>
</evidence>
<dbReference type="PANTHER" id="PTHR15001">
    <property type="entry name" value="BETA-DEFENSIN 123-RELATED"/>
    <property type="match status" value="1"/>
</dbReference>
<dbReference type="GO" id="GO:0005576">
    <property type="term" value="C:extracellular region"/>
    <property type="evidence" value="ECO:0007669"/>
    <property type="project" value="UniProtKB-SubCell"/>
</dbReference>
<keyword evidence="6" id="KW-0732">Signal</keyword>
<keyword evidence="5 10" id="KW-0929">Antimicrobial</keyword>
<evidence type="ECO:0000259" key="11">
    <source>
        <dbReference type="Pfam" id="PF13841"/>
    </source>
</evidence>
<dbReference type="GO" id="GO:0042742">
    <property type="term" value="P:defense response to bacterium"/>
    <property type="evidence" value="ECO:0007669"/>
    <property type="project" value="UniProtKB-UniRule"/>
</dbReference>
<evidence type="ECO:0000256" key="10">
    <source>
        <dbReference type="RuleBase" id="RU231113"/>
    </source>
</evidence>
<keyword evidence="4 10" id="KW-0964">Secreted</keyword>
<dbReference type="EMBL" id="JBBHLL010000272">
    <property type="protein sequence ID" value="KAK7807424.1"/>
    <property type="molecule type" value="Genomic_DNA"/>
</dbReference>
<reference evidence="12 13" key="1">
    <citation type="journal article" date="2023" name="bioRxiv">
        <title>Conserved and derived expression patterns and positive selection on dental genes reveal complex evolutionary context of ever-growing rodent molars.</title>
        <authorList>
            <person name="Calamari Z.T."/>
            <person name="Song A."/>
            <person name="Cohen E."/>
            <person name="Akter M."/>
            <person name="Roy R.D."/>
            <person name="Hallikas O."/>
            <person name="Christensen M.M."/>
            <person name="Li P."/>
            <person name="Marangoni P."/>
            <person name="Jernvall J."/>
            <person name="Klein O.D."/>
        </authorList>
    </citation>
    <scope>NUCLEOTIDE SEQUENCE [LARGE SCALE GENOMIC DNA]</scope>
    <source>
        <strain evidence="12">V071</strain>
    </source>
</reference>
<dbReference type="InterPro" id="IPR025933">
    <property type="entry name" value="Beta_defensin_dom"/>
</dbReference>
<comment type="subcellular location">
    <subcellularLocation>
        <location evidence="2 10">Secreted</location>
    </subcellularLocation>
</comment>
<evidence type="ECO:0000256" key="7">
    <source>
        <dbReference type="ARBA" id="ARBA00022940"/>
    </source>
</evidence>
<comment type="caution">
    <text evidence="12">The sequence shown here is derived from an EMBL/GenBank/DDBJ whole genome shotgun (WGS) entry which is preliminary data.</text>
</comment>
<comment type="similarity">
    <text evidence="3 10">Belongs to the beta-defensin family.</text>
</comment>
<sequence length="93" mass="10486">MIGGDGTQCPVGGRNLPLSYAPGLLGKRDYTLLPYFTLSYHKHLCGNPERCWKSQGACREECTKHEKFYILCWSGKMCCVKSQKVPQLSQDLD</sequence>
<protein>
    <recommendedName>
        <fullName evidence="10">Beta-defensin</fullName>
    </recommendedName>
</protein>
<evidence type="ECO:0000256" key="4">
    <source>
        <dbReference type="ARBA" id="ARBA00022525"/>
    </source>
</evidence>
<name>A0AAW0HZA8_MYOGA</name>
<evidence type="ECO:0000256" key="1">
    <source>
        <dbReference type="ARBA" id="ARBA00002878"/>
    </source>
</evidence>
<dbReference type="Pfam" id="PF13841">
    <property type="entry name" value="Defensin_beta_2"/>
    <property type="match status" value="1"/>
</dbReference>
<proteinExistence type="inferred from homology"/>
<feature type="domain" description="Beta-defensin" evidence="11">
    <location>
        <begin position="50"/>
        <end position="79"/>
    </location>
</feature>
<accession>A0AAW0HZA8</accession>
<evidence type="ECO:0000313" key="13">
    <source>
        <dbReference type="Proteomes" id="UP001488838"/>
    </source>
</evidence>
<keyword evidence="8 10" id="KW-0044">Antibiotic</keyword>
<dbReference type="InterPro" id="IPR050544">
    <property type="entry name" value="Beta-defensin"/>
</dbReference>
<keyword evidence="13" id="KW-1185">Reference proteome</keyword>